<proteinExistence type="predicted"/>
<dbReference type="InterPro" id="IPR000409">
    <property type="entry name" value="BEACH_dom"/>
</dbReference>
<dbReference type="InterPro" id="IPR036372">
    <property type="entry name" value="BEACH_dom_sf"/>
</dbReference>
<accession>A2G4A4</accession>
<dbReference type="AlphaFoldDB" id="A2G4A4"/>
<organism evidence="2 3">
    <name type="scientific">Trichomonas vaginalis (strain ATCC PRA-98 / G3)</name>
    <dbReference type="NCBI Taxonomy" id="412133"/>
    <lineage>
        <taxon>Eukaryota</taxon>
        <taxon>Metamonada</taxon>
        <taxon>Parabasalia</taxon>
        <taxon>Trichomonadida</taxon>
        <taxon>Trichomonadidae</taxon>
        <taxon>Trichomonas</taxon>
    </lineage>
</organism>
<keyword evidence="3" id="KW-1185">Reference proteome</keyword>
<dbReference type="eggNOG" id="KOG1787">
    <property type="taxonomic scope" value="Eukaryota"/>
</dbReference>
<reference evidence="2" key="1">
    <citation type="submission" date="2006-10" db="EMBL/GenBank/DDBJ databases">
        <authorList>
            <person name="Amadeo P."/>
            <person name="Zhao Q."/>
            <person name="Wortman J."/>
            <person name="Fraser-Liggett C."/>
            <person name="Carlton J."/>
        </authorList>
    </citation>
    <scope>NUCLEOTIDE SEQUENCE</scope>
    <source>
        <strain evidence="2">G3</strain>
    </source>
</reference>
<dbReference type="Gene3D" id="2.130.10.10">
    <property type="entry name" value="YVTN repeat-like/Quinoprotein amine dehydrogenase"/>
    <property type="match status" value="1"/>
</dbReference>
<dbReference type="SUPFAM" id="SSF50978">
    <property type="entry name" value="WD40 repeat-like"/>
    <property type="match status" value="1"/>
</dbReference>
<dbReference type="SMR" id="A2G4A4"/>
<dbReference type="PANTHER" id="PTHR13743">
    <property type="entry name" value="BEIGE/BEACH-RELATED"/>
    <property type="match status" value="1"/>
</dbReference>
<dbReference type="OrthoDB" id="26681at2759"/>
<evidence type="ECO:0000259" key="1">
    <source>
        <dbReference type="PROSITE" id="PS50197"/>
    </source>
</evidence>
<dbReference type="InterPro" id="IPR036322">
    <property type="entry name" value="WD40_repeat_dom_sf"/>
</dbReference>
<dbReference type="CDD" id="cd06071">
    <property type="entry name" value="Beach"/>
    <property type="match status" value="1"/>
</dbReference>
<dbReference type="PROSITE" id="PS50197">
    <property type="entry name" value="BEACH"/>
    <property type="match status" value="1"/>
</dbReference>
<name>A2G4A4_TRIV3</name>
<gene>
    <name evidence="2" type="ORF">TVAG_374880</name>
</gene>
<dbReference type="VEuPathDB" id="TrichDB:TVAG_374880"/>
<evidence type="ECO:0000313" key="3">
    <source>
        <dbReference type="Proteomes" id="UP000001542"/>
    </source>
</evidence>
<feature type="domain" description="BEACH" evidence="1">
    <location>
        <begin position="1"/>
        <end position="261"/>
    </location>
</feature>
<dbReference type="InterPro" id="IPR015943">
    <property type="entry name" value="WD40/YVTN_repeat-like_dom_sf"/>
</dbReference>
<dbReference type="InterPro" id="IPR050865">
    <property type="entry name" value="BEACH_Domain"/>
</dbReference>
<sequence>MNLNIYSGRSFLVPSQYPLFPWILTDFSSPELDLNNPSVYRDLSKPVGALTKKRLDDIMKRYEEMKNIGMKPYFYGNGPVFPLSVFQYLIRMEPFTSMHIQIQGGRFDHAARLFTKISDTSRQIREQDGDFRELIPEFFFMTEFLENTNGFDPGKTDKNQLGDVILPEWCHENKFEFIYKHRKALESLFVSENINQWIDLIWGVKQKSLEDYNVYKQEMYPTYKTQSYPSKKTKDRVELRSFLDHMGQIPPQIFDNLHPKRKPLKPKPTLITQMLIKDHLDQLVSANIEIVNEECYLRFLTIQNEFCELIYDLNQLQTDGCSSPKSFTQQKISEVMLDDPLPVVFGRKLIYCAENQQNKINLTKFDNQTLSNMEIPSRISTMTLDDNYIICAGEDSKVYISKIDSKKKGAAISFSGEVTCIGFSSCFDLLVGATTDSALIFWSLSRQTNARIVELNQITVLSIIVTPSFGFVLVHARMAVGGVLKYSLILFSVNGEKIREIETKHLVCLCPWSSRDGFDYVLCADTTGNIYNFEAFWLNFPKDPIAHCGDTVLSIGMTKLAPAAISVTNAGKIFAFPVKI</sequence>
<dbReference type="InParanoid" id="A2G4A4"/>
<dbReference type="EMBL" id="DS114366">
    <property type="protein sequence ID" value="EAX88017.1"/>
    <property type="molecule type" value="Genomic_DNA"/>
</dbReference>
<dbReference type="SMART" id="SM01026">
    <property type="entry name" value="Beach"/>
    <property type="match status" value="1"/>
</dbReference>
<reference evidence="2" key="2">
    <citation type="journal article" date="2007" name="Science">
        <title>Draft genome sequence of the sexually transmitted pathogen Trichomonas vaginalis.</title>
        <authorList>
            <person name="Carlton J.M."/>
            <person name="Hirt R.P."/>
            <person name="Silva J.C."/>
            <person name="Delcher A.L."/>
            <person name="Schatz M."/>
            <person name="Zhao Q."/>
            <person name="Wortman J.R."/>
            <person name="Bidwell S.L."/>
            <person name="Alsmark U.C.M."/>
            <person name="Besteiro S."/>
            <person name="Sicheritz-Ponten T."/>
            <person name="Noel C.J."/>
            <person name="Dacks J.B."/>
            <person name="Foster P.G."/>
            <person name="Simillion C."/>
            <person name="Van de Peer Y."/>
            <person name="Miranda-Saavedra D."/>
            <person name="Barton G.J."/>
            <person name="Westrop G.D."/>
            <person name="Mueller S."/>
            <person name="Dessi D."/>
            <person name="Fiori P.L."/>
            <person name="Ren Q."/>
            <person name="Paulsen I."/>
            <person name="Zhang H."/>
            <person name="Bastida-Corcuera F.D."/>
            <person name="Simoes-Barbosa A."/>
            <person name="Brown M.T."/>
            <person name="Hayes R.D."/>
            <person name="Mukherjee M."/>
            <person name="Okumura C.Y."/>
            <person name="Schneider R."/>
            <person name="Smith A.J."/>
            <person name="Vanacova S."/>
            <person name="Villalvazo M."/>
            <person name="Haas B.J."/>
            <person name="Pertea M."/>
            <person name="Feldblyum T.V."/>
            <person name="Utterback T.R."/>
            <person name="Shu C.L."/>
            <person name="Osoegawa K."/>
            <person name="de Jong P.J."/>
            <person name="Hrdy I."/>
            <person name="Horvathova L."/>
            <person name="Zubacova Z."/>
            <person name="Dolezal P."/>
            <person name="Malik S.B."/>
            <person name="Logsdon J.M. Jr."/>
            <person name="Henze K."/>
            <person name="Gupta A."/>
            <person name="Wang C.C."/>
            <person name="Dunne R.L."/>
            <person name="Upcroft J.A."/>
            <person name="Upcroft P."/>
            <person name="White O."/>
            <person name="Salzberg S.L."/>
            <person name="Tang P."/>
            <person name="Chiu C.-H."/>
            <person name="Lee Y.-S."/>
            <person name="Embley T.M."/>
            <person name="Coombs G.H."/>
            <person name="Mottram J.C."/>
            <person name="Tachezy J."/>
            <person name="Fraser-Liggett C.M."/>
            <person name="Johnson P.J."/>
        </authorList>
    </citation>
    <scope>NUCLEOTIDE SEQUENCE [LARGE SCALE GENOMIC DNA]</scope>
    <source>
        <strain evidence="2">G3</strain>
    </source>
</reference>
<dbReference type="Proteomes" id="UP000001542">
    <property type="component" value="Unassembled WGS sequence"/>
</dbReference>
<dbReference type="PANTHER" id="PTHR13743:SF161">
    <property type="entry name" value="BEIGE_BEACH DOMAIN CONTAINING PROTEIN"/>
    <property type="match status" value="1"/>
</dbReference>
<dbReference type="Gene3D" id="1.10.1540.10">
    <property type="entry name" value="BEACH domain"/>
    <property type="match status" value="1"/>
</dbReference>
<dbReference type="Pfam" id="PF02138">
    <property type="entry name" value="Beach"/>
    <property type="match status" value="1"/>
</dbReference>
<protein>
    <submittedName>
        <fullName evidence="2">Beige/BEACH domain containing protein</fullName>
    </submittedName>
</protein>
<dbReference type="SUPFAM" id="SSF81837">
    <property type="entry name" value="BEACH domain"/>
    <property type="match status" value="1"/>
</dbReference>
<dbReference type="RefSeq" id="XP_001300947.1">
    <property type="nucleotide sequence ID" value="XM_001300946.1"/>
</dbReference>
<evidence type="ECO:0000313" key="2">
    <source>
        <dbReference type="EMBL" id="EAX88017.1"/>
    </source>
</evidence>
<dbReference type="OMA" id="PEWCHEN"/>
<dbReference type="KEGG" id="tva:4745672"/>
<dbReference type="VEuPathDB" id="TrichDB:TVAGG3_0776810"/>